<dbReference type="PROSITE" id="PS50093">
    <property type="entry name" value="PKD"/>
    <property type="match status" value="1"/>
</dbReference>
<dbReference type="RefSeq" id="WP_342112565.1">
    <property type="nucleotide sequence ID" value="NZ_JBCAUN010000001.1"/>
</dbReference>
<dbReference type="InterPro" id="IPR022409">
    <property type="entry name" value="PKD/Chitinase_dom"/>
</dbReference>
<dbReference type="InterPro" id="IPR035986">
    <property type="entry name" value="PKD_dom_sf"/>
</dbReference>
<reference evidence="4 5" key="1">
    <citation type="submission" date="2024-03" db="EMBL/GenBank/DDBJ databases">
        <title>YIM 134122 draft genome.</title>
        <authorList>
            <person name="Zuo S."/>
            <person name="Xiong L."/>
        </authorList>
    </citation>
    <scope>NUCLEOTIDE SEQUENCE [LARGE SCALE GENOMIC DNA]</scope>
    <source>
        <strain evidence="4 5">YIM 134122</strain>
    </source>
</reference>
<evidence type="ECO:0000313" key="4">
    <source>
        <dbReference type="EMBL" id="MEN1946090.1"/>
    </source>
</evidence>
<keyword evidence="1 2" id="KW-0732">Signal</keyword>
<keyword evidence="5" id="KW-1185">Reference proteome</keyword>
<dbReference type="Pfam" id="PF18911">
    <property type="entry name" value="PKD_4"/>
    <property type="match status" value="1"/>
</dbReference>
<feature type="domain" description="PKD" evidence="3">
    <location>
        <begin position="348"/>
        <end position="432"/>
    </location>
</feature>
<sequence>MSAMKSFTAGFAGVIVAAGFLVATGVQPTAVAPTTASVVSFTASGDFNSTTQTSAVLNDIKTIGPDLHLALGDLSYVTTPEQNWCDYVTARVGAGFPFELVSGNHESDGANGSINNFSACLPNQLPGAVGTYGRQYYVDVPQQTPLVRFIQISPALQFPDGAWSYAAGTPRYAWTSAAIDSARASGIPWIVIGMHKPCLSVGQYSCEIGADLLSLLVDKRVDLVLSGHEHLYARSKQLATGGACSAIVPGSFTAACVADGDNALRKGAGTVFGIVGTGGTPLRDVSASDTEAAYFAATSGLNASPTWGSMQVTADATQLSARFAPAAGAGFTDAFTITAGGPPPNAPPTAAFTASCTDLSCSADGSTSTDSDGTVTGYAWSFGDGDTAVGATTTHSYAASGSYQVTLTVTDDDGSTGSVTRTVSVTTPGGPTVYAADTFTRSVAVGFGTAETGGSWTTTGTSSYYSVSGGSGRILHSAAGRTLNAYLTGATSTTTDLSFSISPDKRPTVGDMTILAFGRRIVGVGAYKARITARPNGDVAMALVRESPAGTDAIVASTLTVPGLTYVGGDALLVRLQVTGTSPTTVQAKVWKSGTTEPAGWVRSVTDATPSLQTAGSTGVSTYLSGSSTSAPVVFRIDDVIVRAP</sequence>
<proteinExistence type="predicted"/>
<gene>
    <name evidence="4" type="ORF">WJX64_05990</name>
</gene>
<dbReference type="InterPro" id="IPR004843">
    <property type="entry name" value="Calcineurin-like_PHP"/>
</dbReference>
<dbReference type="CDD" id="cd00146">
    <property type="entry name" value="PKD"/>
    <property type="match status" value="1"/>
</dbReference>
<dbReference type="EMBL" id="JBCLVG010000001">
    <property type="protein sequence ID" value="MEN1946090.1"/>
    <property type="molecule type" value="Genomic_DNA"/>
</dbReference>
<evidence type="ECO:0000313" key="5">
    <source>
        <dbReference type="Proteomes" id="UP001425155"/>
    </source>
</evidence>
<protein>
    <submittedName>
        <fullName evidence="4">PKD domain-containing protein</fullName>
    </submittedName>
</protein>
<dbReference type="InterPro" id="IPR013783">
    <property type="entry name" value="Ig-like_fold"/>
</dbReference>
<feature type="chain" id="PRO_5046317359" evidence="2">
    <location>
        <begin position="24"/>
        <end position="645"/>
    </location>
</feature>
<dbReference type="PANTHER" id="PTHR22953:SF153">
    <property type="entry name" value="PURPLE ACID PHOSPHATASE"/>
    <property type="match status" value="1"/>
</dbReference>
<dbReference type="SMART" id="SM00089">
    <property type="entry name" value="PKD"/>
    <property type="match status" value="1"/>
</dbReference>
<dbReference type="Proteomes" id="UP001425155">
    <property type="component" value="Unassembled WGS sequence"/>
</dbReference>
<dbReference type="Gene3D" id="2.60.40.10">
    <property type="entry name" value="Immunoglobulins"/>
    <property type="match status" value="1"/>
</dbReference>
<evidence type="ECO:0000256" key="1">
    <source>
        <dbReference type="ARBA" id="ARBA00022729"/>
    </source>
</evidence>
<dbReference type="SUPFAM" id="SSF56300">
    <property type="entry name" value="Metallo-dependent phosphatases"/>
    <property type="match status" value="1"/>
</dbReference>
<organism evidence="4 5">
    <name type="scientific">Leifsonia stereocauli</name>
    <dbReference type="NCBI Taxonomy" id="3134136"/>
    <lineage>
        <taxon>Bacteria</taxon>
        <taxon>Bacillati</taxon>
        <taxon>Actinomycetota</taxon>
        <taxon>Actinomycetes</taxon>
        <taxon>Micrococcales</taxon>
        <taxon>Microbacteriaceae</taxon>
        <taxon>Leifsonia</taxon>
    </lineage>
</organism>
<comment type="caution">
    <text evidence="4">The sequence shown here is derived from an EMBL/GenBank/DDBJ whole genome shotgun (WGS) entry which is preliminary data.</text>
</comment>
<feature type="signal peptide" evidence="2">
    <location>
        <begin position="1"/>
        <end position="23"/>
    </location>
</feature>
<dbReference type="InterPro" id="IPR039331">
    <property type="entry name" value="PAPs-like"/>
</dbReference>
<dbReference type="Gene3D" id="3.60.21.10">
    <property type="match status" value="1"/>
</dbReference>
<dbReference type="InterPro" id="IPR000601">
    <property type="entry name" value="PKD_dom"/>
</dbReference>
<dbReference type="SUPFAM" id="SSF49299">
    <property type="entry name" value="PKD domain"/>
    <property type="match status" value="1"/>
</dbReference>
<dbReference type="PANTHER" id="PTHR22953">
    <property type="entry name" value="ACID PHOSPHATASE RELATED"/>
    <property type="match status" value="1"/>
</dbReference>
<evidence type="ECO:0000259" key="3">
    <source>
        <dbReference type="PROSITE" id="PS50093"/>
    </source>
</evidence>
<dbReference type="InterPro" id="IPR029052">
    <property type="entry name" value="Metallo-depent_PP-like"/>
</dbReference>
<name>A0ABU9W369_9MICO</name>
<accession>A0ABU9W369</accession>
<evidence type="ECO:0000256" key="2">
    <source>
        <dbReference type="SAM" id="SignalP"/>
    </source>
</evidence>
<dbReference type="Pfam" id="PF00149">
    <property type="entry name" value="Metallophos"/>
    <property type="match status" value="1"/>
</dbReference>